<evidence type="ECO:0000256" key="5">
    <source>
        <dbReference type="ARBA" id="ARBA00024029"/>
    </source>
</evidence>
<evidence type="ECO:0000313" key="7">
    <source>
        <dbReference type="Proteomes" id="UP000186609"/>
    </source>
</evidence>
<dbReference type="Gene3D" id="3.40.50.10310">
    <property type="entry name" value="Creatininase"/>
    <property type="match status" value="1"/>
</dbReference>
<dbReference type="GO" id="GO:0009231">
    <property type="term" value="P:riboflavin biosynthetic process"/>
    <property type="evidence" value="ECO:0007669"/>
    <property type="project" value="TreeGrafter"/>
</dbReference>
<dbReference type="GO" id="GO:0046872">
    <property type="term" value="F:metal ion binding"/>
    <property type="evidence" value="ECO:0007669"/>
    <property type="project" value="UniProtKB-KW"/>
</dbReference>
<name>A0A1P8K311_9BURK</name>
<dbReference type="KEGG" id="rhy:RD110_01055"/>
<proteinExistence type="inferred from homology"/>
<dbReference type="STRING" id="1842727.RD110_01055"/>
<evidence type="ECO:0000256" key="3">
    <source>
        <dbReference type="ARBA" id="ARBA00022801"/>
    </source>
</evidence>
<comment type="cofactor">
    <cofactor evidence="1">
        <name>Zn(2+)</name>
        <dbReference type="ChEBI" id="CHEBI:29105"/>
    </cofactor>
</comment>
<dbReference type="InterPro" id="IPR003785">
    <property type="entry name" value="Creatininase/forma_Hydrolase"/>
</dbReference>
<keyword evidence="4" id="KW-0862">Zinc</keyword>
<keyword evidence="7" id="KW-1185">Reference proteome</keyword>
<dbReference type="PANTHER" id="PTHR35005:SF1">
    <property type="entry name" value="2-AMINO-5-FORMYLAMINO-6-RIBOSYLAMINOPYRIMIDIN-4(3H)-ONE 5'-MONOPHOSPHATE DEFORMYLASE"/>
    <property type="match status" value="1"/>
</dbReference>
<evidence type="ECO:0000256" key="4">
    <source>
        <dbReference type="ARBA" id="ARBA00022833"/>
    </source>
</evidence>
<keyword evidence="2" id="KW-0479">Metal-binding</keyword>
<dbReference type="OrthoDB" id="9801445at2"/>
<keyword evidence="3" id="KW-0378">Hydrolase</keyword>
<dbReference type="InterPro" id="IPR024087">
    <property type="entry name" value="Creatininase-like_sf"/>
</dbReference>
<organism evidence="6 7">
    <name type="scientific">Rhodoferax koreensis</name>
    <dbReference type="NCBI Taxonomy" id="1842727"/>
    <lineage>
        <taxon>Bacteria</taxon>
        <taxon>Pseudomonadati</taxon>
        <taxon>Pseudomonadota</taxon>
        <taxon>Betaproteobacteria</taxon>
        <taxon>Burkholderiales</taxon>
        <taxon>Comamonadaceae</taxon>
        <taxon>Rhodoferax</taxon>
    </lineage>
</organism>
<sequence>MTSGVHAAPNQVYLDDMTWTEARDAVRSGATTVIVPVGGTEQSGPHMALGKHNVRVHVLAGQIAEKLGNTLVAPVVAYVPEGIIGSHSGHMRFTGTISIPADAFTAVLSGAARSLKQHGFLDVVFVGDHGGYQSLLQQTADRLNREWTGSKTRAHYVADYYRAADNGFSQALRAKGFTSAQIGAHAGLADTSLMLAVDPNLVRMDKLSGFSTPESVTGISGDPKASSAVIGKIGTELIIESSVRAIQEAVDRRR</sequence>
<evidence type="ECO:0000313" key="6">
    <source>
        <dbReference type="EMBL" id="APW40393.1"/>
    </source>
</evidence>
<dbReference type="PANTHER" id="PTHR35005">
    <property type="entry name" value="3-DEHYDRO-SCYLLO-INOSOSE HYDROLASE"/>
    <property type="match status" value="1"/>
</dbReference>
<dbReference type="GO" id="GO:0016811">
    <property type="term" value="F:hydrolase activity, acting on carbon-nitrogen (but not peptide) bonds, in linear amides"/>
    <property type="evidence" value="ECO:0007669"/>
    <property type="project" value="TreeGrafter"/>
</dbReference>
<reference evidence="6 7" key="1">
    <citation type="submission" date="2017-01" db="EMBL/GenBank/DDBJ databases">
        <authorList>
            <person name="Mah S.A."/>
            <person name="Swanson W.J."/>
            <person name="Moy G.W."/>
            <person name="Vacquier V.D."/>
        </authorList>
    </citation>
    <scope>NUCLEOTIDE SEQUENCE [LARGE SCALE GENOMIC DNA]</scope>
    <source>
        <strain evidence="6 7">DCY110</strain>
    </source>
</reference>
<protein>
    <submittedName>
        <fullName evidence="6">Creatininase</fullName>
    </submittedName>
</protein>
<accession>A0A1P8K311</accession>
<gene>
    <name evidence="6" type="ORF">RD110_01055</name>
</gene>
<dbReference type="Pfam" id="PF02633">
    <property type="entry name" value="Creatininase"/>
    <property type="match status" value="1"/>
</dbReference>
<evidence type="ECO:0000256" key="2">
    <source>
        <dbReference type="ARBA" id="ARBA00022723"/>
    </source>
</evidence>
<dbReference type="EMBL" id="CP019236">
    <property type="protein sequence ID" value="APW40393.1"/>
    <property type="molecule type" value="Genomic_DNA"/>
</dbReference>
<dbReference type="SUPFAM" id="SSF102215">
    <property type="entry name" value="Creatininase"/>
    <property type="match status" value="1"/>
</dbReference>
<dbReference type="AlphaFoldDB" id="A0A1P8K311"/>
<dbReference type="Proteomes" id="UP000186609">
    <property type="component" value="Chromosome"/>
</dbReference>
<evidence type="ECO:0000256" key="1">
    <source>
        <dbReference type="ARBA" id="ARBA00001947"/>
    </source>
</evidence>
<comment type="similarity">
    <text evidence="5">Belongs to the creatininase superfamily.</text>
</comment>